<dbReference type="Gene3D" id="1.25.40.10">
    <property type="entry name" value="Tetratricopeptide repeat domain"/>
    <property type="match status" value="2"/>
</dbReference>
<dbReference type="EMBL" id="QFOL01000307">
    <property type="protein sequence ID" value="PZP45567.1"/>
    <property type="molecule type" value="Genomic_DNA"/>
</dbReference>
<proteinExistence type="predicted"/>
<dbReference type="GO" id="GO:0017004">
    <property type="term" value="P:cytochrome complex assembly"/>
    <property type="evidence" value="ECO:0007669"/>
    <property type="project" value="UniProtKB-KW"/>
</dbReference>
<accession>A0A2W5EVH0</accession>
<dbReference type="NCBIfam" id="TIGR03142">
    <property type="entry name" value="cytochro_ccmI"/>
    <property type="match status" value="1"/>
</dbReference>
<dbReference type="GO" id="GO:0005886">
    <property type="term" value="C:plasma membrane"/>
    <property type="evidence" value="ECO:0007669"/>
    <property type="project" value="TreeGrafter"/>
</dbReference>
<evidence type="ECO:0000256" key="3">
    <source>
        <dbReference type="SAM" id="Phobius"/>
    </source>
</evidence>
<keyword evidence="3" id="KW-0812">Transmembrane</keyword>
<dbReference type="InterPro" id="IPR011990">
    <property type="entry name" value="TPR-like_helical_dom_sf"/>
</dbReference>
<protein>
    <submittedName>
        <fullName evidence="4">C-type cytochrome biogenesis protein CcmI</fullName>
    </submittedName>
</protein>
<evidence type="ECO:0000256" key="2">
    <source>
        <dbReference type="ARBA" id="ARBA00022748"/>
    </source>
</evidence>
<sequence>MSLMFWIVVAILTAAVAIVLMYPLMRKTEVSQTRRDGEVAVYRDQLAELDRERAAGLIGEIEADYARAEIGRRLLAAAEAEAQPGKEARPRRHNLAASLITILLPALGLCLYIWNGSPEAPDMPLEARLEKPGNDMNLLVARAERHLAQNPDDGAGWDILAPIYFKMQRLGDAELAYRNALRILGPSAERLTGLGETLVAGNDGIVIEAARDAFAQAEELKPGNPRARFYLALSLEQAGKEEEAHAGFAALAADAPAGAPWLPLVREHIARTGGATTPAAPGPTAEDVAAANDMTATDRQAMIEGMVASLDAKLRDNPADFEGWMRLVRAYSVLKNEAKAGEALRAGLKAFPPEGEQGRQLLALAKELGVSAGPIRMNGQPDAAPQGVTQ</sequence>
<evidence type="ECO:0000313" key="5">
    <source>
        <dbReference type="Proteomes" id="UP000249769"/>
    </source>
</evidence>
<feature type="transmembrane region" description="Helical" evidence="3">
    <location>
        <begin position="6"/>
        <end position="25"/>
    </location>
</feature>
<evidence type="ECO:0000256" key="1">
    <source>
        <dbReference type="ARBA" id="ARBA00004196"/>
    </source>
</evidence>
<dbReference type="GO" id="GO:0030313">
    <property type="term" value="C:cell envelope"/>
    <property type="evidence" value="ECO:0007669"/>
    <property type="project" value="UniProtKB-SubCell"/>
</dbReference>
<reference evidence="4 5" key="1">
    <citation type="submission" date="2017-08" db="EMBL/GenBank/DDBJ databases">
        <title>Infants hospitalized years apart are colonized by the same room-sourced microbial strains.</title>
        <authorList>
            <person name="Brooks B."/>
            <person name="Olm M.R."/>
            <person name="Firek B.A."/>
            <person name="Baker R."/>
            <person name="Thomas B.C."/>
            <person name="Morowitz M.J."/>
            <person name="Banfield J.F."/>
        </authorList>
    </citation>
    <scope>NUCLEOTIDE SEQUENCE [LARGE SCALE GENOMIC DNA]</scope>
    <source>
        <strain evidence="4">S2_009_000_R2_73</strain>
    </source>
</reference>
<dbReference type="PANTHER" id="PTHR47870">
    <property type="entry name" value="CYTOCHROME C-TYPE BIOGENESIS PROTEIN CCMH"/>
    <property type="match status" value="1"/>
</dbReference>
<dbReference type="InterPro" id="IPR051263">
    <property type="entry name" value="C-type_cytochrome_biogenesis"/>
</dbReference>
<feature type="transmembrane region" description="Helical" evidence="3">
    <location>
        <begin position="95"/>
        <end position="114"/>
    </location>
</feature>
<organism evidence="4 5">
    <name type="scientific">Agrobacterium fabrum</name>
    <dbReference type="NCBI Taxonomy" id="1176649"/>
    <lineage>
        <taxon>Bacteria</taxon>
        <taxon>Pseudomonadati</taxon>
        <taxon>Pseudomonadota</taxon>
        <taxon>Alphaproteobacteria</taxon>
        <taxon>Hyphomicrobiales</taxon>
        <taxon>Rhizobiaceae</taxon>
        <taxon>Rhizobium/Agrobacterium group</taxon>
        <taxon>Agrobacterium</taxon>
        <taxon>Agrobacterium tumefaciens complex</taxon>
    </lineage>
</organism>
<dbReference type="AlphaFoldDB" id="A0A2W5EVH0"/>
<comment type="subcellular location">
    <subcellularLocation>
        <location evidence="1">Cell envelope</location>
    </subcellularLocation>
</comment>
<dbReference type="Proteomes" id="UP000249769">
    <property type="component" value="Unassembled WGS sequence"/>
</dbReference>
<evidence type="ECO:0000313" key="4">
    <source>
        <dbReference type="EMBL" id="PZP45567.1"/>
    </source>
</evidence>
<keyword evidence="2" id="KW-0201">Cytochrome c-type biogenesis</keyword>
<name>A0A2W5EVH0_9HYPH</name>
<dbReference type="PANTHER" id="PTHR47870:SF1">
    <property type="entry name" value="CYTOCHROME C-TYPE BIOGENESIS PROTEIN CCMH"/>
    <property type="match status" value="1"/>
</dbReference>
<dbReference type="InterPro" id="IPR017560">
    <property type="entry name" value="Cyt_c_biogenesis_CcmI"/>
</dbReference>
<dbReference type="SUPFAM" id="SSF48452">
    <property type="entry name" value="TPR-like"/>
    <property type="match status" value="1"/>
</dbReference>
<keyword evidence="3" id="KW-0472">Membrane</keyword>
<keyword evidence="3" id="KW-1133">Transmembrane helix</keyword>
<gene>
    <name evidence="4" type="primary">ccmI</name>
    <name evidence="4" type="ORF">DI595_18680</name>
</gene>
<comment type="caution">
    <text evidence="4">The sequence shown here is derived from an EMBL/GenBank/DDBJ whole genome shotgun (WGS) entry which is preliminary data.</text>
</comment>